<evidence type="ECO:0000313" key="4">
    <source>
        <dbReference type="Proteomes" id="UP001058461"/>
    </source>
</evidence>
<organism evidence="3 4">
    <name type="scientific">Marinobacterium rhizophilum</name>
    <dbReference type="NCBI Taxonomy" id="420402"/>
    <lineage>
        <taxon>Bacteria</taxon>
        <taxon>Pseudomonadati</taxon>
        <taxon>Pseudomonadota</taxon>
        <taxon>Gammaproteobacteria</taxon>
        <taxon>Oceanospirillales</taxon>
        <taxon>Oceanospirillaceae</taxon>
        <taxon>Marinobacterium</taxon>
    </lineage>
</organism>
<feature type="domain" description="DUF1468" evidence="2">
    <location>
        <begin position="9"/>
        <end position="154"/>
    </location>
</feature>
<dbReference type="InterPro" id="IPR009936">
    <property type="entry name" value="DUF1468"/>
</dbReference>
<dbReference type="Proteomes" id="UP001058461">
    <property type="component" value="Chromosome"/>
</dbReference>
<accession>A0ABY5HGC3</accession>
<feature type="transmembrane region" description="Helical" evidence="1">
    <location>
        <begin position="40"/>
        <end position="58"/>
    </location>
</feature>
<keyword evidence="1" id="KW-1133">Transmembrane helix</keyword>
<keyword evidence="4" id="KW-1185">Reference proteome</keyword>
<protein>
    <submittedName>
        <fullName evidence="3">Tripartite tricarboxylate transporter TctB family protein</fullName>
    </submittedName>
</protein>
<feature type="transmembrane region" description="Helical" evidence="1">
    <location>
        <begin position="130"/>
        <end position="150"/>
    </location>
</feature>
<reference evidence="3" key="1">
    <citation type="submission" date="2021-04" db="EMBL/GenBank/DDBJ databases">
        <title>Oceanospirillales bacteria with DddD are important DMSP degraders in coastal seawater.</title>
        <authorList>
            <person name="Liu J."/>
        </authorList>
    </citation>
    <scope>NUCLEOTIDE SEQUENCE</scope>
    <source>
        <strain evidence="3">D13-1</strain>
    </source>
</reference>
<feature type="transmembrane region" description="Helical" evidence="1">
    <location>
        <begin position="79"/>
        <end position="95"/>
    </location>
</feature>
<proteinExistence type="predicted"/>
<dbReference type="Pfam" id="PF07331">
    <property type="entry name" value="TctB"/>
    <property type="match status" value="1"/>
</dbReference>
<name>A0ABY5HGC3_9GAMM</name>
<evidence type="ECO:0000259" key="2">
    <source>
        <dbReference type="Pfam" id="PF07331"/>
    </source>
</evidence>
<dbReference type="RefSeq" id="WP_255853453.1">
    <property type="nucleotide sequence ID" value="NZ_CP073347.1"/>
</dbReference>
<keyword evidence="1" id="KW-0812">Transmembrane</keyword>
<evidence type="ECO:0000313" key="3">
    <source>
        <dbReference type="EMBL" id="UTW11413.1"/>
    </source>
</evidence>
<gene>
    <name evidence="3" type="ORF">KDW95_19470</name>
</gene>
<keyword evidence="1" id="KW-0472">Membrane</keyword>
<sequence>MARRLETLVTLLMIALGLVGYLEAQKITSFSFDTLGSKAIPQGLSVLLLLVGILVLLLPQLRPKPMEAETSAAFQLSDLGRTLVMLVFVAIYILGMFTLRLPVSLMTTAFVVASASLLPMPHRAQGTVRALITGLILGFGVEWIFTRFFFVDLPTLW</sequence>
<evidence type="ECO:0000256" key="1">
    <source>
        <dbReference type="SAM" id="Phobius"/>
    </source>
</evidence>
<dbReference type="EMBL" id="CP073347">
    <property type="protein sequence ID" value="UTW11413.1"/>
    <property type="molecule type" value="Genomic_DNA"/>
</dbReference>